<dbReference type="PANTHER" id="PTHR33077:SF147">
    <property type="entry name" value="PROTEIN TIFY"/>
    <property type="match status" value="1"/>
</dbReference>
<feature type="compositionally biased region" description="Low complexity" evidence="3">
    <location>
        <begin position="21"/>
        <end position="37"/>
    </location>
</feature>
<dbReference type="EMBL" id="KK198756">
    <property type="protein sequence ID" value="KCW75911.1"/>
    <property type="molecule type" value="Genomic_DNA"/>
</dbReference>
<feature type="compositionally biased region" description="Polar residues" evidence="3">
    <location>
        <begin position="80"/>
        <end position="108"/>
    </location>
</feature>
<dbReference type="OMA" id="QHLTIFY"/>
<reference evidence="5" key="1">
    <citation type="submission" date="2013-07" db="EMBL/GenBank/DDBJ databases">
        <title>The genome of Eucalyptus grandis.</title>
        <authorList>
            <person name="Schmutz J."/>
            <person name="Hayes R."/>
            <person name="Myburg A."/>
            <person name="Tuskan G."/>
            <person name="Grattapaglia D."/>
            <person name="Rokhsar D.S."/>
        </authorList>
    </citation>
    <scope>NUCLEOTIDE SEQUENCE</scope>
    <source>
        <tissue evidence="5">Leaf extractions</tissue>
    </source>
</reference>
<evidence type="ECO:0000256" key="2">
    <source>
        <dbReference type="RuleBase" id="RU369065"/>
    </source>
</evidence>
<feature type="region of interest" description="Disordered" evidence="3">
    <location>
        <begin position="70"/>
        <end position="108"/>
    </location>
</feature>
<comment type="domain">
    <text evidence="2">The jas domain is required for interaction with COI1.</text>
</comment>
<evidence type="ECO:0000259" key="4">
    <source>
        <dbReference type="PROSITE" id="PS51320"/>
    </source>
</evidence>
<comment type="subcellular location">
    <subcellularLocation>
        <location evidence="2">Nucleus</location>
    </subcellularLocation>
</comment>
<dbReference type="InterPro" id="IPR010399">
    <property type="entry name" value="Tify_dom"/>
</dbReference>
<dbReference type="eggNOG" id="ENOG502S434">
    <property type="taxonomic scope" value="Eukaryota"/>
</dbReference>
<dbReference type="InParanoid" id="A0A059CCM0"/>
<evidence type="ECO:0000256" key="1">
    <source>
        <dbReference type="ARBA" id="ARBA00008614"/>
    </source>
</evidence>
<dbReference type="GO" id="GO:2000022">
    <property type="term" value="P:regulation of jasmonic acid mediated signaling pathway"/>
    <property type="evidence" value="ECO:0000318"/>
    <property type="project" value="GO_Central"/>
</dbReference>
<comment type="similarity">
    <text evidence="1 2">Belongs to the TIFY/JAZ family.</text>
</comment>
<evidence type="ECO:0000313" key="5">
    <source>
        <dbReference type="EMBL" id="KCW75911.1"/>
    </source>
</evidence>
<dbReference type="PANTHER" id="PTHR33077">
    <property type="entry name" value="PROTEIN TIFY 4A-RELATED-RELATED"/>
    <property type="match status" value="1"/>
</dbReference>
<dbReference type="KEGG" id="egr:104440784"/>
<dbReference type="InterPro" id="IPR018467">
    <property type="entry name" value="CCT_CS"/>
</dbReference>
<proteinExistence type="inferred from homology"/>
<evidence type="ECO:0000256" key="3">
    <source>
        <dbReference type="SAM" id="MobiDB-lite"/>
    </source>
</evidence>
<gene>
    <name evidence="5" type="ORF">EUGRSUZ_D00289</name>
</gene>
<dbReference type="AlphaFoldDB" id="A0A059CCM0"/>
<dbReference type="OrthoDB" id="782771at2759"/>
<feature type="region of interest" description="Disordered" evidence="3">
    <location>
        <begin position="18"/>
        <end position="41"/>
    </location>
</feature>
<protein>
    <recommendedName>
        <fullName evidence="2">Protein TIFY</fullName>
    </recommendedName>
    <alternativeName>
        <fullName evidence="2">Jasmonate ZIM domain-containing protein</fullName>
    </alternativeName>
</protein>
<sequence>MKRSFDLELRLQPHSVTDFLAASEPAPSSSSSGSAECSPEEQRKLTIFYDGKVCASTVTELQARAIILLANREMEERSSKTPTGSEPSTPSVRSQPSTPNLQAQVYSSTGLSMKRSLQRFLQKRQHRSQATSPYYHHY</sequence>
<accession>A0A059CCM0</accession>
<feature type="region of interest" description="Disordered" evidence="3">
    <location>
        <begin position="119"/>
        <end position="138"/>
    </location>
</feature>
<keyword evidence="2" id="KW-0539">Nucleus</keyword>
<dbReference type="Pfam" id="PF06200">
    <property type="entry name" value="tify"/>
    <property type="match status" value="1"/>
</dbReference>
<dbReference type="Pfam" id="PF09425">
    <property type="entry name" value="Jas_motif"/>
    <property type="match status" value="1"/>
</dbReference>
<organism evidence="5">
    <name type="scientific">Eucalyptus grandis</name>
    <name type="common">Flooded gum</name>
    <dbReference type="NCBI Taxonomy" id="71139"/>
    <lineage>
        <taxon>Eukaryota</taxon>
        <taxon>Viridiplantae</taxon>
        <taxon>Streptophyta</taxon>
        <taxon>Embryophyta</taxon>
        <taxon>Tracheophyta</taxon>
        <taxon>Spermatophyta</taxon>
        <taxon>Magnoliopsida</taxon>
        <taxon>eudicotyledons</taxon>
        <taxon>Gunneridae</taxon>
        <taxon>Pentapetalae</taxon>
        <taxon>rosids</taxon>
        <taxon>malvids</taxon>
        <taxon>Myrtales</taxon>
        <taxon>Myrtaceae</taxon>
        <taxon>Myrtoideae</taxon>
        <taxon>Eucalypteae</taxon>
        <taxon>Eucalyptus</taxon>
    </lineage>
</organism>
<dbReference type="Gramene" id="KCW75911">
    <property type="protein sequence ID" value="KCW75911"/>
    <property type="gene ID" value="EUGRSUZ_D00289"/>
</dbReference>
<dbReference type="InterPro" id="IPR040390">
    <property type="entry name" value="TIFY/JAZ"/>
</dbReference>
<feature type="domain" description="Tify" evidence="4">
    <location>
        <begin position="38"/>
        <end position="72"/>
    </location>
</feature>
<dbReference type="STRING" id="71139.A0A059CCM0"/>
<dbReference type="SMART" id="SM00979">
    <property type="entry name" value="TIFY"/>
    <property type="match status" value="1"/>
</dbReference>
<dbReference type="GO" id="GO:0005634">
    <property type="term" value="C:nucleus"/>
    <property type="evidence" value="ECO:0000318"/>
    <property type="project" value="GO_Central"/>
</dbReference>
<keyword evidence="2" id="KW-1184">Jasmonic acid signaling pathway</keyword>
<dbReference type="PROSITE" id="PS51320">
    <property type="entry name" value="TIFY"/>
    <property type="match status" value="1"/>
</dbReference>
<comment type="function">
    <text evidence="2">Repressor of jasmonate responses.</text>
</comment>
<dbReference type="GO" id="GO:0031347">
    <property type="term" value="P:regulation of defense response"/>
    <property type="evidence" value="ECO:0000318"/>
    <property type="project" value="GO_Central"/>
</dbReference>
<dbReference type="FunCoup" id="A0A059CCM0">
    <property type="interactions" value="48"/>
</dbReference>
<name>A0A059CCM0_EUCGR</name>
<dbReference type="GO" id="GO:0009611">
    <property type="term" value="P:response to wounding"/>
    <property type="evidence" value="ECO:0000318"/>
    <property type="project" value="GO_Central"/>
</dbReference>